<proteinExistence type="predicted"/>
<accession>A0AAE3N209</accession>
<dbReference type="RefSeq" id="WP_306409986.1">
    <property type="nucleotide sequence ID" value="NZ_JANFPI010000001.1"/>
</dbReference>
<reference evidence="2" key="1">
    <citation type="submission" date="2022-07" db="EMBL/GenBank/DDBJ databases">
        <title>Ectorhizobium quercum gen.nov., sp. nov.</title>
        <authorList>
            <person name="Ma T."/>
            <person name="Li Y."/>
        </authorList>
    </citation>
    <scope>NUCLEOTIDE SEQUENCE</scope>
    <source>
        <strain evidence="2">BDR2-2</strain>
    </source>
</reference>
<evidence type="ECO:0000313" key="3">
    <source>
        <dbReference type="Proteomes" id="UP001208771"/>
    </source>
</evidence>
<evidence type="ECO:0000313" key="1">
    <source>
        <dbReference type="EMBL" id="MCX8996240.1"/>
    </source>
</evidence>
<evidence type="ECO:0000313" key="2">
    <source>
        <dbReference type="EMBL" id="MCX8998721.1"/>
    </source>
</evidence>
<name>A0AAE3N209_9HYPH</name>
<dbReference type="Proteomes" id="UP001208771">
    <property type="component" value="Unassembled WGS sequence"/>
</dbReference>
<protein>
    <submittedName>
        <fullName evidence="2">Uncharacterized protein</fullName>
    </submittedName>
</protein>
<organism evidence="2 3">
    <name type="scientific">Ectorhizobium quercum</name>
    <dbReference type="NCBI Taxonomy" id="2965071"/>
    <lineage>
        <taxon>Bacteria</taxon>
        <taxon>Pseudomonadati</taxon>
        <taxon>Pseudomonadota</taxon>
        <taxon>Alphaproteobacteria</taxon>
        <taxon>Hyphomicrobiales</taxon>
        <taxon>Rhizobiaceae</taxon>
        <taxon>Ectorhizobium</taxon>
    </lineage>
</organism>
<comment type="caution">
    <text evidence="2">The sequence shown here is derived from an EMBL/GenBank/DDBJ whole genome shotgun (WGS) entry which is preliminary data.</text>
</comment>
<dbReference type="AlphaFoldDB" id="A0AAE3N209"/>
<dbReference type="EMBL" id="JANFPI010000001">
    <property type="protein sequence ID" value="MCX8996240.1"/>
    <property type="molecule type" value="Genomic_DNA"/>
</dbReference>
<dbReference type="Gene3D" id="1.10.340.50">
    <property type="match status" value="1"/>
</dbReference>
<dbReference type="EMBL" id="JANFPI010000005">
    <property type="protein sequence ID" value="MCX8998721.1"/>
    <property type="molecule type" value="Genomic_DNA"/>
</dbReference>
<sequence>MSANPEAFEFLRKSAYGHVQKHGNEAQALRQHCRDALDAWLRDEGAGSDLHASEAEALVDDVSFWVNQNYRRPKRKAERRREERAASAMVASFFLEEAAQAGLKPSIRNAARMAGRSKSTMARHLRLQGIAPVREKKIAALAAPAKRLARILDSTFPIDGAWLVQVDHCIAKLWDDLDVLPEAMPRSTKSERRKKLPELMATITAAGIGFNALVNGDVVAVRRGRRFHGMKDAAAWMEEEERVNGFRLLRGPETDGRKQWFWDDPWVADVLAVMSTGAIWRTFPDAGHLKPWLRLLRPLLDPRPLVAVIDTAVRGAIQGDFVLDLRGLCAGVTDGEVRKAGYRLASVIETARLCAERGWEPFDYFNDVDHELGFMKYVAANVPKSYAKLMYFRNVVLEEVGASYADDPNPIQATLARCRTLREEERAGTWTAPKPKELAAFLPPKG</sequence>
<gene>
    <name evidence="1" type="ORF">NOF55_03895</name>
    <name evidence="2" type="ORF">NOF55_16530</name>
</gene>
<keyword evidence="3" id="KW-1185">Reference proteome</keyword>